<dbReference type="EMBL" id="LAZR01000399">
    <property type="protein sequence ID" value="KKN70709.1"/>
    <property type="molecule type" value="Genomic_DNA"/>
</dbReference>
<comment type="caution">
    <text evidence="1">The sequence shown here is derived from an EMBL/GenBank/DDBJ whole genome shotgun (WGS) entry which is preliminary data.</text>
</comment>
<accession>A0A0F9SUZ1</accession>
<dbReference type="AlphaFoldDB" id="A0A0F9SUZ1"/>
<gene>
    <name evidence="1" type="ORF">LCGC14_0428640</name>
</gene>
<protein>
    <submittedName>
        <fullName evidence="1">Uncharacterized protein</fullName>
    </submittedName>
</protein>
<proteinExistence type="predicted"/>
<organism evidence="1">
    <name type="scientific">marine sediment metagenome</name>
    <dbReference type="NCBI Taxonomy" id="412755"/>
    <lineage>
        <taxon>unclassified sequences</taxon>
        <taxon>metagenomes</taxon>
        <taxon>ecological metagenomes</taxon>
    </lineage>
</organism>
<evidence type="ECO:0000313" key="1">
    <source>
        <dbReference type="EMBL" id="KKN70709.1"/>
    </source>
</evidence>
<name>A0A0F9SUZ1_9ZZZZ</name>
<sequence length="62" mass="6933">MNQNALIDHQKAPIYVSKDTHNRLKAVTQKRGLKLWVVADRAILTAVEKLEQQPVGAEPATQ</sequence>
<reference evidence="1" key="1">
    <citation type="journal article" date="2015" name="Nature">
        <title>Complex archaea that bridge the gap between prokaryotes and eukaryotes.</title>
        <authorList>
            <person name="Spang A."/>
            <person name="Saw J.H."/>
            <person name="Jorgensen S.L."/>
            <person name="Zaremba-Niedzwiedzka K."/>
            <person name="Martijn J."/>
            <person name="Lind A.E."/>
            <person name="van Eijk R."/>
            <person name="Schleper C."/>
            <person name="Guy L."/>
            <person name="Ettema T.J."/>
        </authorList>
    </citation>
    <scope>NUCLEOTIDE SEQUENCE</scope>
</reference>